<evidence type="ECO:0000256" key="1">
    <source>
        <dbReference type="SAM" id="Phobius"/>
    </source>
</evidence>
<keyword evidence="1" id="KW-0472">Membrane</keyword>
<feature type="transmembrane region" description="Helical" evidence="1">
    <location>
        <begin position="74"/>
        <end position="97"/>
    </location>
</feature>
<gene>
    <name evidence="3" type="ORF">CC80DRAFT_45476</name>
</gene>
<feature type="transmembrane region" description="Helical" evidence="1">
    <location>
        <begin position="123"/>
        <end position="143"/>
    </location>
</feature>
<keyword evidence="2" id="KW-0732">Signal</keyword>
<accession>A0A6A5U0K7</accession>
<evidence type="ECO:0000256" key="2">
    <source>
        <dbReference type="SAM" id="SignalP"/>
    </source>
</evidence>
<dbReference type="EMBL" id="ML976989">
    <property type="protein sequence ID" value="KAF1957489.1"/>
    <property type="molecule type" value="Genomic_DNA"/>
</dbReference>
<protein>
    <submittedName>
        <fullName evidence="3">Uncharacterized protein</fullName>
    </submittedName>
</protein>
<sequence>MVTIHPRFFVLVFWRHVGACAACGDIHWYNWLFEYSIIWIRVCVCVCVCVCVRVFFWAGRVCGSGFFLGRQFPFFCYSFVLCCVVVVLPSLVCFYAGELVTCVVYRVFGFLCEDRIVQGVNVVLFKVSVIAVGRFVFTFTFTLST</sequence>
<evidence type="ECO:0000313" key="4">
    <source>
        <dbReference type="Proteomes" id="UP000800035"/>
    </source>
</evidence>
<feature type="signal peptide" evidence="2">
    <location>
        <begin position="1"/>
        <end position="19"/>
    </location>
</feature>
<evidence type="ECO:0000313" key="3">
    <source>
        <dbReference type="EMBL" id="KAF1957489.1"/>
    </source>
</evidence>
<proteinExistence type="predicted"/>
<keyword evidence="4" id="KW-1185">Reference proteome</keyword>
<organism evidence="3 4">
    <name type="scientific">Byssothecium circinans</name>
    <dbReference type="NCBI Taxonomy" id="147558"/>
    <lineage>
        <taxon>Eukaryota</taxon>
        <taxon>Fungi</taxon>
        <taxon>Dikarya</taxon>
        <taxon>Ascomycota</taxon>
        <taxon>Pezizomycotina</taxon>
        <taxon>Dothideomycetes</taxon>
        <taxon>Pleosporomycetidae</taxon>
        <taxon>Pleosporales</taxon>
        <taxon>Massarineae</taxon>
        <taxon>Massarinaceae</taxon>
        <taxon>Byssothecium</taxon>
    </lineage>
</organism>
<dbReference type="AlphaFoldDB" id="A0A6A5U0K7"/>
<reference evidence="3" key="1">
    <citation type="journal article" date="2020" name="Stud. Mycol.">
        <title>101 Dothideomycetes genomes: a test case for predicting lifestyles and emergence of pathogens.</title>
        <authorList>
            <person name="Haridas S."/>
            <person name="Albert R."/>
            <person name="Binder M."/>
            <person name="Bloem J."/>
            <person name="Labutti K."/>
            <person name="Salamov A."/>
            <person name="Andreopoulos B."/>
            <person name="Baker S."/>
            <person name="Barry K."/>
            <person name="Bills G."/>
            <person name="Bluhm B."/>
            <person name="Cannon C."/>
            <person name="Castanera R."/>
            <person name="Culley D."/>
            <person name="Daum C."/>
            <person name="Ezra D."/>
            <person name="Gonzalez J."/>
            <person name="Henrissat B."/>
            <person name="Kuo A."/>
            <person name="Liang C."/>
            <person name="Lipzen A."/>
            <person name="Lutzoni F."/>
            <person name="Magnuson J."/>
            <person name="Mondo S."/>
            <person name="Nolan M."/>
            <person name="Ohm R."/>
            <person name="Pangilinan J."/>
            <person name="Park H.-J."/>
            <person name="Ramirez L."/>
            <person name="Alfaro M."/>
            <person name="Sun H."/>
            <person name="Tritt A."/>
            <person name="Yoshinaga Y."/>
            <person name="Zwiers L.-H."/>
            <person name="Turgeon B."/>
            <person name="Goodwin S."/>
            <person name="Spatafora J."/>
            <person name="Crous P."/>
            <person name="Grigoriev I."/>
        </authorList>
    </citation>
    <scope>NUCLEOTIDE SEQUENCE</scope>
    <source>
        <strain evidence="3">CBS 675.92</strain>
    </source>
</reference>
<dbReference type="Proteomes" id="UP000800035">
    <property type="component" value="Unassembled WGS sequence"/>
</dbReference>
<feature type="chain" id="PRO_5025388329" evidence="2">
    <location>
        <begin position="20"/>
        <end position="145"/>
    </location>
</feature>
<keyword evidence="1" id="KW-0812">Transmembrane</keyword>
<keyword evidence="1" id="KW-1133">Transmembrane helix</keyword>
<name>A0A6A5U0K7_9PLEO</name>
<feature type="transmembrane region" description="Helical" evidence="1">
    <location>
        <begin position="38"/>
        <end position="62"/>
    </location>
</feature>